<evidence type="ECO:0000259" key="1">
    <source>
        <dbReference type="Pfam" id="PF14534"/>
    </source>
</evidence>
<evidence type="ECO:0000313" key="3">
    <source>
        <dbReference type="Proteomes" id="UP000027987"/>
    </source>
</evidence>
<dbReference type="SUPFAM" id="SSF54427">
    <property type="entry name" value="NTF2-like"/>
    <property type="match status" value="1"/>
</dbReference>
<dbReference type="PIRSF" id="PIRSF029394">
    <property type="entry name" value="UCP029394"/>
    <property type="match status" value="1"/>
</dbReference>
<gene>
    <name evidence="2" type="ORF">HY57_16920</name>
</gene>
<proteinExistence type="predicted"/>
<dbReference type="OrthoDB" id="8912060at2"/>
<dbReference type="Proteomes" id="UP000027987">
    <property type="component" value="Chromosome"/>
</dbReference>
<protein>
    <recommendedName>
        <fullName evidence="1">DUF4440 domain-containing protein</fullName>
    </recommendedName>
</protein>
<dbReference type="InterPro" id="IPR032710">
    <property type="entry name" value="NTF2-like_dom_sf"/>
</dbReference>
<keyword evidence="3" id="KW-1185">Reference proteome</keyword>
<dbReference type="Pfam" id="PF14534">
    <property type="entry name" value="DUF4440"/>
    <property type="match status" value="1"/>
</dbReference>
<organism evidence="2 3">
    <name type="scientific">Dyella japonica A8</name>
    <dbReference type="NCBI Taxonomy" id="1217721"/>
    <lineage>
        <taxon>Bacteria</taxon>
        <taxon>Pseudomonadati</taxon>
        <taxon>Pseudomonadota</taxon>
        <taxon>Gammaproteobacteria</taxon>
        <taxon>Lysobacterales</taxon>
        <taxon>Rhodanobacteraceae</taxon>
        <taxon>Dyella</taxon>
    </lineage>
</organism>
<dbReference type="EMBL" id="CP008884">
    <property type="protein sequence ID" value="AIF48805.1"/>
    <property type="molecule type" value="Genomic_DNA"/>
</dbReference>
<sequence>MTTLEKASAEIILLHEQIEAWFRGDAPPEALDALAACFADDFRMVTIRGDQLDRDGTQALFGRLYGARPGVAITIDQVAVRVDRPDGWLVSYRETQVLADGSSNRRLSGAWLQATRHGRPAWVYLQETALP</sequence>
<dbReference type="STRING" id="1217721.HY57_16920"/>
<dbReference type="HOGENOM" id="CLU_127523_0_0_6"/>
<dbReference type="InterPro" id="IPR027843">
    <property type="entry name" value="DUF4440"/>
</dbReference>
<reference evidence="2 3" key="1">
    <citation type="submission" date="2014-07" db="EMBL/GenBank/DDBJ databases">
        <title>Complete Genome Sequence of Dyella japonica Strain A8 Isolated from Malaysian Tropical Soil.</title>
        <authorList>
            <person name="Hui R.K.H."/>
            <person name="Chen J.-W."/>
            <person name="Chan K.-G."/>
            <person name="Leung F.C.C."/>
        </authorList>
    </citation>
    <scope>NUCLEOTIDE SEQUENCE [LARGE SCALE GENOMIC DNA]</scope>
    <source>
        <strain evidence="2 3">A8</strain>
    </source>
</reference>
<dbReference type="PATRIC" id="fig|1217721.7.peg.3474"/>
<dbReference type="Gene3D" id="3.10.450.50">
    <property type="match status" value="1"/>
</dbReference>
<dbReference type="RefSeq" id="WP_019464801.1">
    <property type="nucleotide sequence ID" value="NZ_ALOY01000139.1"/>
</dbReference>
<dbReference type="KEGG" id="dja:HY57_16920"/>
<evidence type="ECO:0000313" key="2">
    <source>
        <dbReference type="EMBL" id="AIF48805.1"/>
    </source>
</evidence>
<feature type="domain" description="DUF4440" evidence="1">
    <location>
        <begin position="31"/>
        <end position="103"/>
    </location>
</feature>
<name>A0A075K405_9GAMM</name>
<accession>A0A075K405</accession>
<dbReference type="AlphaFoldDB" id="A0A075K405"/>
<dbReference type="InterPro" id="IPR016918">
    <property type="entry name" value="UCP029394"/>
</dbReference>